<dbReference type="GO" id="GO:0006355">
    <property type="term" value="P:regulation of DNA-templated transcription"/>
    <property type="evidence" value="ECO:0007669"/>
    <property type="project" value="InterPro"/>
</dbReference>
<dbReference type="Gene3D" id="3.30.450.40">
    <property type="match status" value="1"/>
</dbReference>
<dbReference type="InterPro" id="IPR013767">
    <property type="entry name" value="PAS_fold"/>
</dbReference>
<feature type="transmembrane region" description="Helical" evidence="1">
    <location>
        <begin position="12"/>
        <end position="33"/>
    </location>
</feature>
<dbReference type="EMBL" id="CP046400">
    <property type="protein sequence ID" value="QGY39403.1"/>
    <property type="molecule type" value="Genomic_DNA"/>
</dbReference>
<dbReference type="PROSITE" id="PS50112">
    <property type="entry name" value="PAS"/>
    <property type="match status" value="2"/>
</dbReference>
<feature type="domain" description="PAS" evidence="2">
    <location>
        <begin position="576"/>
        <end position="619"/>
    </location>
</feature>
<organism evidence="3 4">
    <name type="scientific">Pseudodesulfovibrio cashew</name>
    <dbReference type="NCBI Taxonomy" id="2678688"/>
    <lineage>
        <taxon>Bacteria</taxon>
        <taxon>Pseudomonadati</taxon>
        <taxon>Thermodesulfobacteriota</taxon>
        <taxon>Desulfovibrionia</taxon>
        <taxon>Desulfovibrionales</taxon>
        <taxon>Desulfovibrionaceae</taxon>
    </lineage>
</organism>
<proteinExistence type="predicted"/>
<accession>A0A6I6JFW2</accession>
<keyword evidence="1" id="KW-0472">Membrane</keyword>
<feature type="domain" description="PAS" evidence="2">
    <location>
        <begin position="456"/>
        <end position="530"/>
    </location>
</feature>
<dbReference type="Pfam" id="PF13426">
    <property type="entry name" value="PAS_9"/>
    <property type="match status" value="1"/>
</dbReference>
<dbReference type="SMART" id="SM00065">
    <property type="entry name" value="GAF"/>
    <property type="match status" value="1"/>
</dbReference>
<protein>
    <submittedName>
        <fullName evidence="3">PAS domain S-box protein</fullName>
    </submittedName>
</protein>
<dbReference type="SUPFAM" id="SSF55785">
    <property type="entry name" value="PYP-like sensor domain (PAS domain)"/>
    <property type="match status" value="2"/>
</dbReference>
<dbReference type="Gene3D" id="3.30.450.20">
    <property type="entry name" value="PAS domain"/>
    <property type="match status" value="2"/>
</dbReference>
<name>A0A6I6JFW2_9BACT</name>
<dbReference type="Proteomes" id="UP000428328">
    <property type="component" value="Chromosome"/>
</dbReference>
<gene>
    <name evidence="3" type="ORF">GM415_04460</name>
</gene>
<reference evidence="3 4" key="1">
    <citation type="submission" date="2019-11" db="EMBL/GenBank/DDBJ databases">
        <authorList>
            <person name="Zheng R.K."/>
            <person name="Sun C.M."/>
        </authorList>
    </citation>
    <scope>NUCLEOTIDE SEQUENCE [LARGE SCALE GENOMIC DNA]</scope>
    <source>
        <strain evidence="3 4">SRB007</strain>
    </source>
</reference>
<dbReference type="PANTHER" id="PTHR35271">
    <property type="entry name" value="ABC TRANSPORTER, SUBSTRATE-BINDING LIPOPROTEIN-RELATED"/>
    <property type="match status" value="1"/>
</dbReference>
<evidence type="ECO:0000313" key="3">
    <source>
        <dbReference type="EMBL" id="QGY39403.1"/>
    </source>
</evidence>
<dbReference type="CDD" id="cd00130">
    <property type="entry name" value="PAS"/>
    <property type="match status" value="2"/>
</dbReference>
<dbReference type="InterPro" id="IPR000014">
    <property type="entry name" value="PAS"/>
</dbReference>
<keyword evidence="4" id="KW-1185">Reference proteome</keyword>
<dbReference type="AlphaFoldDB" id="A0A6I6JFW2"/>
<keyword evidence="1" id="KW-0812">Transmembrane</keyword>
<dbReference type="InterPro" id="IPR007487">
    <property type="entry name" value="ABC_transpt-TYRBP-like"/>
</dbReference>
<sequence>MSVLLPALGGPIRATVPNLCIAVLAALACGRLVPPMPHRLAAFDGKSNTEGRRNEKISWSAGSGAYIVHSPYNFKLAFNNDMRSTLIIAAILLLLVPAMAGARGSRVLLLSAYHPSFPSFHAQVDGLREVLSANNVDLDVEFMDSKRFFTPENLGNFTRLLQYKLENLPPYDVLVVADDNALDYAVENRDTLFKGLPVVFLGINNAQKAMRLHRTLGMTGVIEQVSMEQTVELMRLLLPDTRNVVVLTDATPSGQEDLKRFKEIMRLRGDERYSVFDLSTMRWEDASTMLHRLSSRDAILLLSCYRDQDGKTVDFEEGLGVVTGSANLPVFHLWEHGIGKGIVGGKVISFTEHGRLAGELVLNILAGGKPKDLPVVTGGKANVLLFDKLALERFHIPTSLLPQGSVLLNSDPTFWEANRVLLIEVGVLVLMLVLVGACLYRINRAKVRVNEQLVENEKQYRAYMENAPDGVLVFDPEGVILQANAAMSEMVGYGEDRLAGESIFNLLPAAVHERARADLSSLLRTSAHTGGYELLRQDGKYAYVRFNGVLLDNGNILGFCQDVTEIKRKSDAQKESEMLFRSLLEQAGDSVFVCDMEGHFLFVNDAACLTLGYTRTELLELKTWEVDQALADSSRRMGFWSQNAVITESTHRRKDGTTIPTELKTARLKVGGKDVLLVISRDISKRREKERRERSKQVINQAQAEIIKSLSSHSATVRSIAKQVYDWALRLTGSRYCYVGMIDPRSHDLQILAISVMQEGLCRLESDNMAFKQEDGIYPALWGESLNTGKGFYSNMPANHPMAKGVPEGHVKLTRLLSVPCVYEAGVVGQVAVANADQDYNDEDLETLETLANLFALAIYQIRMERELIQARRQGRDKD</sequence>
<dbReference type="InterPro" id="IPR003018">
    <property type="entry name" value="GAF"/>
</dbReference>
<evidence type="ECO:0000256" key="1">
    <source>
        <dbReference type="SAM" id="Phobius"/>
    </source>
</evidence>
<dbReference type="NCBIfam" id="TIGR00229">
    <property type="entry name" value="sensory_box"/>
    <property type="match status" value="2"/>
</dbReference>
<dbReference type="PANTHER" id="PTHR35271:SF1">
    <property type="entry name" value="ABC TRANSPORTER, SUBSTRATE-BINDING LIPOPROTEIN"/>
    <property type="match status" value="1"/>
</dbReference>
<dbReference type="SMART" id="SM00091">
    <property type="entry name" value="PAS"/>
    <property type="match status" value="2"/>
</dbReference>
<dbReference type="Pfam" id="PF04392">
    <property type="entry name" value="ABC_sub_bind"/>
    <property type="match status" value="1"/>
</dbReference>
<dbReference type="Pfam" id="PF13185">
    <property type="entry name" value="GAF_2"/>
    <property type="match status" value="1"/>
</dbReference>
<dbReference type="SUPFAM" id="SSF55781">
    <property type="entry name" value="GAF domain-like"/>
    <property type="match status" value="1"/>
</dbReference>
<evidence type="ECO:0000313" key="4">
    <source>
        <dbReference type="Proteomes" id="UP000428328"/>
    </source>
</evidence>
<keyword evidence="1" id="KW-1133">Transmembrane helix</keyword>
<dbReference type="InterPro" id="IPR035965">
    <property type="entry name" value="PAS-like_dom_sf"/>
</dbReference>
<evidence type="ECO:0000259" key="2">
    <source>
        <dbReference type="PROSITE" id="PS50112"/>
    </source>
</evidence>
<dbReference type="Gene3D" id="3.40.50.2300">
    <property type="match status" value="2"/>
</dbReference>
<dbReference type="Pfam" id="PF00989">
    <property type="entry name" value="PAS"/>
    <property type="match status" value="1"/>
</dbReference>
<dbReference type="InterPro" id="IPR029016">
    <property type="entry name" value="GAF-like_dom_sf"/>
</dbReference>
<feature type="transmembrane region" description="Helical" evidence="1">
    <location>
        <begin position="84"/>
        <end position="102"/>
    </location>
</feature>
<dbReference type="KEGG" id="psel:GM415_04460"/>